<comment type="caution">
    <text evidence="4">Lacks conserved residue(s) required for the propagation of feature annotation.</text>
</comment>
<reference evidence="7 8" key="1">
    <citation type="submission" date="2015-12" db="EMBL/GenBank/DDBJ databases">
        <title>Draft genome sequence of Moniliophthora roreri, the causal agent of frosty pod rot of cacao.</title>
        <authorList>
            <person name="Aime M.C."/>
            <person name="Diaz-Valderrama J.R."/>
            <person name="Kijpornyongpan T."/>
            <person name="Phillips-Mora W."/>
        </authorList>
    </citation>
    <scope>NUCLEOTIDE SEQUENCE [LARGE SCALE GENOMIC DNA]</scope>
    <source>
        <strain evidence="7 8">MCA 2952</strain>
    </source>
</reference>
<evidence type="ECO:0000256" key="3">
    <source>
        <dbReference type="ARBA" id="ARBA00023098"/>
    </source>
</evidence>
<proteinExistence type="predicted"/>
<dbReference type="GO" id="GO:0047499">
    <property type="term" value="F:calcium-independent phospholipase A2 activity"/>
    <property type="evidence" value="ECO:0007669"/>
    <property type="project" value="TreeGrafter"/>
</dbReference>
<dbReference type="Gene3D" id="3.40.1090.10">
    <property type="entry name" value="Cytosolic phospholipase A2 catalytic domain"/>
    <property type="match status" value="1"/>
</dbReference>
<feature type="active site" description="Proton acceptor" evidence="4">
    <location>
        <position position="197"/>
    </location>
</feature>
<organism evidence="7 8">
    <name type="scientific">Moniliophthora roreri</name>
    <name type="common">Frosty pod rot fungus</name>
    <name type="synonym">Monilia roreri</name>
    <dbReference type="NCBI Taxonomy" id="221103"/>
    <lineage>
        <taxon>Eukaryota</taxon>
        <taxon>Fungi</taxon>
        <taxon>Dikarya</taxon>
        <taxon>Basidiomycota</taxon>
        <taxon>Agaricomycotina</taxon>
        <taxon>Agaricomycetes</taxon>
        <taxon>Agaricomycetidae</taxon>
        <taxon>Agaricales</taxon>
        <taxon>Marasmiineae</taxon>
        <taxon>Marasmiaceae</taxon>
        <taxon>Moniliophthora</taxon>
    </lineage>
</organism>
<keyword evidence="5" id="KW-0812">Transmembrane</keyword>
<feature type="short sequence motif" description="GXSXG" evidence="4">
    <location>
        <begin position="57"/>
        <end position="61"/>
    </location>
</feature>
<dbReference type="GO" id="GO:0019369">
    <property type="term" value="P:arachidonate metabolic process"/>
    <property type="evidence" value="ECO:0007669"/>
    <property type="project" value="TreeGrafter"/>
</dbReference>
<dbReference type="PROSITE" id="PS51635">
    <property type="entry name" value="PNPLA"/>
    <property type="match status" value="1"/>
</dbReference>
<dbReference type="Proteomes" id="UP000054988">
    <property type="component" value="Unassembled WGS sequence"/>
</dbReference>
<dbReference type="PANTHER" id="PTHR24185">
    <property type="entry name" value="CALCIUM-INDEPENDENT PHOSPHOLIPASE A2-GAMMA"/>
    <property type="match status" value="1"/>
</dbReference>
<evidence type="ECO:0000256" key="1">
    <source>
        <dbReference type="ARBA" id="ARBA00022801"/>
    </source>
</evidence>
<evidence type="ECO:0000256" key="2">
    <source>
        <dbReference type="ARBA" id="ARBA00022963"/>
    </source>
</evidence>
<feature type="transmembrane region" description="Helical" evidence="5">
    <location>
        <begin position="580"/>
        <end position="600"/>
    </location>
</feature>
<dbReference type="Pfam" id="PF01734">
    <property type="entry name" value="Patatin"/>
    <property type="match status" value="1"/>
</dbReference>
<evidence type="ECO:0000259" key="6">
    <source>
        <dbReference type="PROSITE" id="PS51635"/>
    </source>
</evidence>
<evidence type="ECO:0000313" key="8">
    <source>
        <dbReference type="Proteomes" id="UP000054988"/>
    </source>
</evidence>
<dbReference type="InterPro" id="IPR045338">
    <property type="entry name" value="DUF6535"/>
</dbReference>
<protein>
    <recommendedName>
        <fullName evidence="6">PNPLA domain-containing protein</fullName>
    </recommendedName>
</protein>
<dbReference type="InterPro" id="IPR016035">
    <property type="entry name" value="Acyl_Trfase/lysoPLipase"/>
</dbReference>
<dbReference type="EMBL" id="LATX01002129">
    <property type="protein sequence ID" value="KTB33867.1"/>
    <property type="molecule type" value="Genomic_DNA"/>
</dbReference>
<keyword evidence="5" id="KW-1133">Transmembrane helix</keyword>
<feature type="short sequence motif" description="GXGXXG" evidence="4">
    <location>
        <begin position="19"/>
        <end position="24"/>
    </location>
</feature>
<feature type="transmembrane region" description="Helical" evidence="5">
    <location>
        <begin position="522"/>
        <end position="545"/>
    </location>
</feature>
<comment type="caution">
    <text evidence="7">The sequence shown here is derived from an EMBL/GenBank/DDBJ whole genome shotgun (WGS) entry which is preliminary data.</text>
</comment>
<feature type="active site" description="Nucleophile" evidence="4">
    <location>
        <position position="59"/>
    </location>
</feature>
<dbReference type="GO" id="GO:0016042">
    <property type="term" value="P:lipid catabolic process"/>
    <property type="evidence" value="ECO:0007669"/>
    <property type="project" value="UniProtKB-UniRule"/>
</dbReference>
<evidence type="ECO:0000256" key="5">
    <source>
        <dbReference type="SAM" id="Phobius"/>
    </source>
</evidence>
<dbReference type="PANTHER" id="PTHR24185:SF1">
    <property type="entry name" value="CALCIUM-INDEPENDENT PHOSPHOLIPASE A2-GAMMA"/>
    <property type="match status" value="1"/>
</dbReference>
<feature type="domain" description="PNPLA" evidence="6">
    <location>
        <begin position="15"/>
        <end position="211"/>
    </location>
</feature>
<dbReference type="eggNOG" id="KOG4231">
    <property type="taxonomic scope" value="Eukaryota"/>
</dbReference>
<evidence type="ECO:0000256" key="4">
    <source>
        <dbReference type="PROSITE-ProRule" id="PRU01161"/>
    </source>
</evidence>
<accession>A0A0W0FC07</accession>
<feature type="transmembrane region" description="Helical" evidence="5">
    <location>
        <begin position="612"/>
        <end position="638"/>
    </location>
</feature>
<dbReference type="InterPro" id="IPR002641">
    <property type="entry name" value="PNPLA_dom"/>
</dbReference>
<keyword evidence="1 4" id="KW-0378">Hydrolase</keyword>
<dbReference type="GO" id="GO:0016020">
    <property type="term" value="C:membrane"/>
    <property type="evidence" value="ECO:0007669"/>
    <property type="project" value="TreeGrafter"/>
</dbReference>
<feature type="transmembrane region" description="Helical" evidence="5">
    <location>
        <begin position="453"/>
        <end position="470"/>
    </location>
</feature>
<sequence>MSQSPSQTQRPLRILSLDGGGYRGISMLTILKELMKQLTDPSGKEPKPCEVFDFIIGTSTGGLIALLLGRLGLSVDEAKEKYLDLGEKIFVGNNGVLGYILSGTTRYDTEILEGIFKDILGDEQLVSPGTVRTAVTTTLHERSVNDAILLRTYTDSEGALPPTSSSYSWTAFQAARATSAAPTYFKPITVDGMTFADAGAAGFNNPTEVGVTEVARIPVWRDRAIGAIVSLGTGLMDEAYTPTPLQNEIHLNPVAVPNAEPEPIPIVIGIFDWKKRIEKSMTYLVNVASDSEKTHNQMRYSHYKDVYWRFNVPTIGEYDLGDFGKGPEIESRTINYLQETATAAAMKKLVKVLKRGIRTQRLRIVNRNIWGMNTDSTFTKDKGNKSGSNSEARAYNQTWSRPWVSGGSFHHKLHAQDEDISLSDATTTFRTCVNIAGAYDADLCARWEKDIDALLVFAGLFSAVVTAFAVESYQTLQPDPNESVVRLLAHISLQLASPSTPALEPLKEENFTATSSSIRINIFYFLSLIFSLAAAHLSILCKQWMREYQREYPSHLNPRQMLAVRQSRHEGLHAWGVPDLIASIPLLLQVATALFFIGVVKMLWDINSIVATIVLVATIICLVFLVATTILAPLLLILSWTSDTFVHYLPWQCPYKTPLGWIIIRVTTPILLILNRALPSRRRSSFRRSMSAIIRYIQSLNWGMYDLKYCEGELYGQGMQKTMGWMYAFTSSGVFAECLRELDVESALGSLRDLMPFFIVARERVNRGDVQDAEKGTEIGTNGKSSHISTDVISVDILERFLDAASEEVLDEAIRKDIIDVSCLLFRRYAPSNARIRYCLEGCIRIINSISSAARHRKMTLPPSTMDIVIYLLEMYSGDLDDYFVLQLHSAICNASTLIRLDYRRHVHAMCCLQPLAS</sequence>
<feature type="transmembrane region" description="Helical" evidence="5">
    <location>
        <begin position="658"/>
        <end position="678"/>
    </location>
</feature>
<dbReference type="AlphaFoldDB" id="A0A0W0FC07"/>
<keyword evidence="3 4" id="KW-0443">Lipid metabolism</keyword>
<dbReference type="SUPFAM" id="SSF52151">
    <property type="entry name" value="FabD/lysophospholipase-like"/>
    <property type="match status" value="1"/>
</dbReference>
<dbReference type="Pfam" id="PF20153">
    <property type="entry name" value="DUF6535"/>
    <property type="match status" value="1"/>
</dbReference>
<gene>
    <name evidence="7" type="ORF">WG66_13562</name>
</gene>
<keyword evidence="2 4" id="KW-0442">Lipid degradation</keyword>
<keyword evidence="5" id="KW-0472">Membrane</keyword>
<name>A0A0W0FC07_MONRR</name>
<dbReference type="GO" id="GO:0046486">
    <property type="term" value="P:glycerolipid metabolic process"/>
    <property type="evidence" value="ECO:0007669"/>
    <property type="project" value="UniProtKB-ARBA"/>
</dbReference>
<evidence type="ECO:0000313" key="7">
    <source>
        <dbReference type="EMBL" id="KTB33867.1"/>
    </source>
</evidence>